<dbReference type="InterPro" id="IPR027417">
    <property type="entry name" value="P-loop_NTPase"/>
</dbReference>
<dbReference type="AlphaFoldDB" id="A0A501WFN2"/>
<dbReference type="InterPro" id="IPR010372">
    <property type="entry name" value="DNA_pol3_delta_N"/>
</dbReference>
<dbReference type="CDD" id="cd18138">
    <property type="entry name" value="HLD_clamp_pol_III_delta"/>
    <property type="match status" value="1"/>
</dbReference>
<dbReference type="GO" id="GO:0006261">
    <property type="term" value="P:DNA-templated DNA replication"/>
    <property type="evidence" value="ECO:0007669"/>
    <property type="project" value="TreeGrafter"/>
</dbReference>
<evidence type="ECO:0000256" key="5">
    <source>
        <dbReference type="ARBA" id="ARBA00022705"/>
    </source>
</evidence>
<dbReference type="Gene3D" id="1.10.8.60">
    <property type="match status" value="1"/>
</dbReference>
<dbReference type="Pfam" id="PF14840">
    <property type="entry name" value="DNA_pol3_delt_C"/>
    <property type="match status" value="1"/>
</dbReference>
<evidence type="ECO:0000256" key="9">
    <source>
        <dbReference type="NCBIfam" id="TIGR01128"/>
    </source>
</evidence>
<dbReference type="Gene3D" id="3.40.50.300">
    <property type="entry name" value="P-loop containing nucleotide triphosphate hydrolases"/>
    <property type="match status" value="1"/>
</dbReference>
<dbReference type="GO" id="GO:0009360">
    <property type="term" value="C:DNA polymerase III complex"/>
    <property type="evidence" value="ECO:0007669"/>
    <property type="project" value="UniProtKB-UniRule"/>
</dbReference>
<accession>A0A501WFN2</accession>
<evidence type="ECO:0000313" key="13">
    <source>
        <dbReference type="Proteomes" id="UP000315901"/>
    </source>
</evidence>
<evidence type="ECO:0000256" key="1">
    <source>
        <dbReference type="ARBA" id="ARBA00012417"/>
    </source>
</evidence>
<dbReference type="GO" id="GO:0003887">
    <property type="term" value="F:DNA-directed DNA polymerase activity"/>
    <property type="evidence" value="ECO:0007669"/>
    <property type="project" value="UniProtKB-UniRule"/>
</dbReference>
<evidence type="ECO:0000256" key="8">
    <source>
        <dbReference type="ARBA" id="ARBA00049244"/>
    </source>
</evidence>
<evidence type="ECO:0000256" key="2">
    <source>
        <dbReference type="ARBA" id="ARBA00017703"/>
    </source>
</evidence>
<dbReference type="PANTHER" id="PTHR34388">
    <property type="entry name" value="DNA POLYMERASE III SUBUNIT DELTA"/>
    <property type="match status" value="1"/>
</dbReference>
<feature type="domain" description="DNA polymerase III subunit delta C-terminal" evidence="11">
    <location>
        <begin position="219"/>
        <end position="332"/>
    </location>
</feature>
<dbReference type="SUPFAM" id="SSF48019">
    <property type="entry name" value="post-AAA+ oligomerization domain-like"/>
    <property type="match status" value="1"/>
</dbReference>
<keyword evidence="5" id="KW-0235">DNA replication</keyword>
<comment type="catalytic activity">
    <reaction evidence="8">
        <text>DNA(n) + a 2'-deoxyribonucleoside 5'-triphosphate = DNA(n+1) + diphosphate</text>
        <dbReference type="Rhea" id="RHEA:22508"/>
        <dbReference type="Rhea" id="RHEA-COMP:17339"/>
        <dbReference type="Rhea" id="RHEA-COMP:17340"/>
        <dbReference type="ChEBI" id="CHEBI:33019"/>
        <dbReference type="ChEBI" id="CHEBI:61560"/>
        <dbReference type="ChEBI" id="CHEBI:173112"/>
        <dbReference type="EC" id="2.7.7.7"/>
    </reaction>
</comment>
<dbReference type="PANTHER" id="PTHR34388:SF1">
    <property type="entry name" value="DNA POLYMERASE III SUBUNIT DELTA"/>
    <property type="match status" value="1"/>
</dbReference>
<evidence type="ECO:0000259" key="11">
    <source>
        <dbReference type="Pfam" id="PF14840"/>
    </source>
</evidence>
<feature type="domain" description="DNA polymerase III delta N-terminal" evidence="10">
    <location>
        <begin position="20"/>
        <end position="132"/>
    </location>
</feature>
<dbReference type="OrthoDB" id="9770982at2"/>
<organism evidence="12 13">
    <name type="scientific">Maribrevibacterium harenarium</name>
    <dbReference type="NCBI Taxonomy" id="2589817"/>
    <lineage>
        <taxon>Bacteria</taxon>
        <taxon>Pseudomonadati</taxon>
        <taxon>Pseudomonadota</taxon>
        <taxon>Gammaproteobacteria</taxon>
        <taxon>Oceanospirillales</taxon>
        <taxon>Oceanospirillaceae</taxon>
        <taxon>Maribrevibacterium</taxon>
    </lineage>
</organism>
<comment type="similarity">
    <text evidence="7">Belongs to the DNA polymerase HolA subunit family.</text>
</comment>
<dbReference type="NCBIfam" id="TIGR01128">
    <property type="entry name" value="holA"/>
    <property type="match status" value="1"/>
</dbReference>
<name>A0A501WFN2_9GAMM</name>
<evidence type="ECO:0000256" key="3">
    <source>
        <dbReference type="ARBA" id="ARBA00022679"/>
    </source>
</evidence>
<dbReference type="SUPFAM" id="SSF52540">
    <property type="entry name" value="P-loop containing nucleoside triphosphate hydrolases"/>
    <property type="match status" value="1"/>
</dbReference>
<gene>
    <name evidence="12" type="primary">holA</name>
    <name evidence="12" type="ORF">FJM67_14380</name>
</gene>
<dbReference type="Gene3D" id="1.20.272.10">
    <property type="match status" value="1"/>
</dbReference>
<protein>
    <recommendedName>
        <fullName evidence="2 9">DNA polymerase III subunit delta</fullName>
        <ecNumber evidence="1 9">2.7.7.7</ecNumber>
    </recommendedName>
</protein>
<dbReference type="InterPro" id="IPR005790">
    <property type="entry name" value="DNA_polIII_delta"/>
</dbReference>
<keyword evidence="3 12" id="KW-0808">Transferase</keyword>
<keyword evidence="13" id="KW-1185">Reference proteome</keyword>
<evidence type="ECO:0000256" key="6">
    <source>
        <dbReference type="ARBA" id="ARBA00022932"/>
    </source>
</evidence>
<dbReference type="Pfam" id="PF06144">
    <property type="entry name" value="DNA_pol3_delta"/>
    <property type="match status" value="1"/>
</dbReference>
<dbReference type="InterPro" id="IPR008921">
    <property type="entry name" value="DNA_pol3_clamp-load_cplx_C"/>
</dbReference>
<dbReference type="Proteomes" id="UP000315901">
    <property type="component" value="Unassembled WGS sequence"/>
</dbReference>
<dbReference type="RefSeq" id="WP_140590684.1">
    <property type="nucleotide sequence ID" value="NZ_VFRR01000040.1"/>
</dbReference>
<evidence type="ECO:0000256" key="7">
    <source>
        <dbReference type="ARBA" id="ARBA00034754"/>
    </source>
</evidence>
<keyword evidence="4 12" id="KW-0548">Nucleotidyltransferase</keyword>
<sequence length="344" mass="38964">MKIRPDQLVADLKQSIRPVYLISGDDVLLCQEAADAIRRHTMSGFAEERLRFVADAQFDWQEVVNELQAMSLFSSRRLFDIQIDKLTEKHSKALSDLPQYLGPDNVVLITLPKVDQRTQKTKWFSTLEQTGAFIQVWPIDPPRMPRWAQQRAQATGLTLTNDSAQLLCERAEGNLLALAQEIDKLALLHPQGTVLQVETIASAVADSSRYTIYDLSNRYLNGKAKDALHCLNQLLGEGTEETILLWLITRDLTTLLELHHEARRSGAKEAFKKARIWDKQIPMYDAALRRLAPPALEYMQRYCAIVDQTIKGLDGPALDIAFRNLILMFCGVKVTATELDVTYL</sequence>
<comment type="caution">
    <text evidence="12">The sequence shown here is derived from an EMBL/GenBank/DDBJ whole genome shotgun (WGS) entry which is preliminary data.</text>
</comment>
<dbReference type="EC" id="2.7.7.7" evidence="1 9"/>
<dbReference type="InterPro" id="IPR032780">
    <property type="entry name" value="DNA_pol3_delt_C"/>
</dbReference>
<evidence type="ECO:0000313" key="12">
    <source>
        <dbReference type="EMBL" id="TPE47612.1"/>
    </source>
</evidence>
<evidence type="ECO:0000259" key="10">
    <source>
        <dbReference type="Pfam" id="PF06144"/>
    </source>
</evidence>
<evidence type="ECO:0000256" key="4">
    <source>
        <dbReference type="ARBA" id="ARBA00022695"/>
    </source>
</evidence>
<keyword evidence="6" id="KW-0239">DNA-directed DNA polymerase</keyword>
<reference evidence="12 13" key="1">
    <citation type="submission" date="2019-06" db="EMBL/GenBank/DDBJ databases">
        <title>A novel bacterium of genus Marinomonas, isolated from coastal sand.</title>
        <authorList>
            <person name="Huang H."/>
            <person name="Mo K."/>
            <person name="Hu Y."/>
        </authorList>
    </citation>
    <scope>NUCLEOTIDE SEQUENCE [LARGE SCALE GENOMIC DNA]</scope>
    <source>
        <strain evidence="12 13">HB171799</strain>
    </source>
</reference>
<proteinExistence type="inferred from homology"/>
<dbReference type="GO" id="GO:0003677">
    <property type="term" value="F:DNA binding"/>
    <property type="evidence" value="ECO:0007669"/>
    <property type="project" value="InterPro"/>
</dbReference>
<dbReference type="EMBL" id="VFRR01000040">
    <property type="protein sequence ID" value="TPE47612.1"/>
    <property type="molecule type" value="Genomic_DNA"/>
</dbReference>